<dbReference type="EMBL" id="CAKMRJ010003334">
    <property type="protein sequence ID" value="CAH1433574.1"/>
    <property type="molecule type" value="Genomic_DNA"/>
</dbReference>
<evidence type="ECO:0000313" key="1">
    <source>
        <dbReference type="EMBL" id="CAH1433574.1"/>
    </source>
</evidence>
<organism evidence="1 2">
    <name type="scientific">Lactuca virosa</name>
    <dbReference type="NCBI Taxonomy" id="75947"/>
    <lineage>
        <taxon>Eukaryota</taxon>
        <taxon>Viridiplantae</taxon>
        <taxon>Streptophyta</taxon>
        <taxon>Embryophyta</taxon>
        <taxon>Tracheophyta</taxon>
        <taxon>Spermatophyta</taxon>
        <taxon>Magnoliopsida</taxon>
        <taxon>eudicotyledons</taxon>
        <taxon>Gunneridae</taxon>
        <taxon>Pentapetalae</taxon>
        <taxon>asterids</taxon>
        <taxon>campanulids</taxon>
        <taxon>Asterales</taxon>
        <taxon>Asteraceae</taxon>
        <taxon>Cichorioideae</taxon>
        <taxon>Cichorieae</taxon>
        <taxon>Lactucinae</taxon>
        <taxon>Lactuca</taxon>
    </lineage>
</organism>
<sequence length="66" mass="7675">MSIGLEEDFQGLVDLVQLKAYFFHVLAEFEKLEAEITVEDFPEAHVAESSSIKHKDELYLMYQHNT</sequence>
<keyword evidence="2" id="KW-1185">Reference proteome</keyword>
<comment type="caution">
    <text evidence="1">The sequence shown here is derived from an EMBL/GenBank/DDBJ whole genome shotgun (WGS) entry which is preliminary data.</text>
</comment>
<name>A0AAU9N640_9ASTR</name>
<dbReference type="Proteomes" id="UP001157418">
    <property type="component" value="Unassembled WGS sequence"/>
</dbReference>
<proteinExistence type="predicted"/>
<evidence type="ECO:0000313" key="2">
    <source>
        <dbReference type="Proteomes" id="UP001157418"/>
    </source>
</evidence>
<gene>
    <name evidence="1" type="ORF">LVIROSA_LOCUS20158</name>
</gene>
<protein>
    <submittedName>
        <fullName evidence="1">Uncharacterized protein</fullName>
    </submittedName>
</protein>
<reference evidence="1 2" key="1">
    <citation type="submission" date="2022-01" db="EMBL/GenBank/DDBJ databases">
        <authorList>
            <person name="Xiong W."/>
            <person name="Schranz E."/>
        </authorList>
    </citation>
    <scope>NUCLEOTIDE SEQUENCE [LARGE SCALE GENOMIC DNA]</scope>
</reference>
<accession>A0AAU9N640</accession>
<dbReference type="AlphaFoldDB" id="A0AAU9N640"/>